<dbReference type="AlphaFoldDB" id="A0A1E5SYH9"/>
<dbReference type="SUPFAM" id="SSF48452">
    <property type="entry name" value="TPR-like"/>
    <property type="match status" value="1"/>
</dbReference>
<dbReference type="Gene3D" id="1.25.40.10">
    <property type="entry name" value="Tetratricopeptide repeat domain"/>
    <property type="match status" value="1"/>
</dbReference>
<name>A0A1E5SYH9_9BACT</name>
<reference evidence="1 2" key="1">
    <citation type="submission" date="2016-08" db="EMBL/GenBank/DDBJ databases">
        <title>Draft genome of Fabibacter sp. strain SK-8.</title>
        <authorList>
            <person name="Wong S.-K."/>
            <person name="Hamasaki K."/>
            <person name="Yoshizawa S."/>
        </authorList>
    </citation>
    <scope>NUCLEOTIDE SEQUENCE [LARGE SCALE GENOMIC DNA]</scope>
    <source>
        <strain evidence="1 2">SK-8</strain>
    </source>
</reference>
<organism evidence="1 2">
    <name type="scientific">Roseivirga misakiensis</name>
    <dbReference type="NCBI Taxonomy" id="1563681"/>
    <lineage>
        <taxon>Bacteria</taxon>
        <taxon>Pseudomonadati</taxon>
        <taxon>Bacteroidota</taxon>
        <taxon>Cytophagia</taxon>
        <taxon>Cytophagales</taxon>
        <taxon>Roseivirgaceae</taxon>
        <taxon>Roseivirga</taxon>
    </lineage>
</organism>
<dbReference type="InterPro" id="IPR011990">
    <property type="entry name" value="TPR-like_helical_dom_sf"/>
</dbReference>
<sequence length="280" mass="32162">MVFCQDLKESALDYFNKQEWKAAEKTYKQYLKNAPKDSLAWYNLAISNFKTHDYKSAIKHFTKARENNFPAPNIVIGLSKTYAEQGDKENLMKTLSHGADNGLATYSLLTKDASFTKYQNYPDFKAILDKVALNAYPCLGQSNYRHFDFWIGEWDVFVNNRKVGENSITMAQGGCAIHENYKTAGNYAGQSINFYDPIDKKWHQHWVGSGGDVYNYLETRREEGLLQFESKFMGPNGNISLSRLTFTLKEDGTVRQLFENSTDEGKTWTPSFDGLYKKKQ</sequence>
<evidence type="ECO:0000313" key="1">
    <source>
        <dbReference type="EMBL" id="OEK04188.1"/>
    </source>
</evidence>
<keyword evidence="2" id="KW-1185">Reference proteome</keyword>
<dbReference type="Proteomes" id="UP000095552">
    <property type="component" value="Unassembled WGS sequence"/>
</dbReference>
<dbReference type="STRING" id="1563681.BFP71_11940"/>
<comment type="caution">
    <text evidence="1">The sequence shown here is derived from an EMBL/GenBank/DDBJ whole genome shotgun (WGS) entry which is preliminary data.</text>
</comment>
<accession>A0A1E5SYH9</accession>
<proteinExistence type="predicted"/>
<protein>
    <submittedName>
        <fullName evidence="1">Uncharacterized protein</fullName>
    </submittedName>
</protein>
<gene>
    <name evidence="1" type="ORF">BFP71_11940</name>
</gene>
<evidence type="ECO:0000313" key="2">
    <source>
        <dbReference type="Proteomes" id="UP000095552"/>
    </source>
</evidence>
<dbReference type="EMBL" id="MDGQ01000005">
    <property type="protein sequence ID" value="OEK04188.1"/>
    <property type="molecule type" value="Genomic_DNA"/>
</dbReference>